<gene>
    <name evidence="2" type="ORF">ODALV1_LOCUS28155</name>
</gene>
<reference evidence="2 3" key="1">
    <citation type="submission" date="2024-08" db="EMBL/GenBank/DDBJ databases">
        <authorList>
            <person name="Cucini C."/>
            <person name="Frati F."/>
        </authorList>
    </citation>
    <scope>NUCLEOTIDE SEQUENCE [LARGE SCALE GENOMIC DNA]</scope>
</reference>
<accession>A0ABP1S0E1</accession>
<organism evidence="2 3">
    <name type="scientific">Orchesella dallaii</name>
    <dbReference type="NCBI Taxonomy" id="48710"/>
    <lineage>
        <taxon>Eukaryota</taxon>
        <taxon>Metazoa</taxon>
        <taxon>Ecdysozoa</taxon>
        <taxon>Arthropoda</taxon>
        <taxon>Hexapoda</taxon>
        <taxon>Collembola</taxon>
        <taxon>Entomobryomorpha</taxon>
        <taxon>Entomobryoidea</taxon>
        <taxon>Orchesellidae</taxon>
        <taxon>Orchesellinae</taxon>
        <taxon>Orchesella</taxon>
    </lineage>
</organism>
<evidence type="ECO:0000313" key="2">
    <source>
        <dbReference type="EMBL" id="CAL8140125.1"/>
    </source>
</evidence>
<dbReference type="Proteomes" id="UP001642540">
    <property type="component" value="Unassembled WGS sequence"/>
</dbReference>
<dbReference type="SUPFAM" id="SSF49854">
    <property type="entry name" value="Spermadhesin, CUB domain"/>
    <property type="match status" value="1"/>
</dbReference>
<keyword evidence="1" id="KW-0732">Signal</keyword>
<evidence type="ECO:0000313" key="3">
    <source>
        <dbReference type="Proteomes" id="UP001642540"/>
    </source>
</evidence>
<proteinExistence type="predicted"/>
<feature type="signal peptide" evidence="1">
    <location>
        <begin position="1"/>
        <end position="19"/>
    </location>
</feature>
<protein>
    <recommendedName>
        <fullName evidence="4">Cubilin</fullName>
    </recommendedName>
</protein>
<dbReference type="InterPro" id="IPR035914">
    <property type="entry name" value="Sperma_CUB_dom_sf"/>
</dbReference>
<evidence type="ECO:0008006" key="4">
    <source>
        <dbReference type="Google" id="ProtNLM"/>
    </source>
</evidence>
<dbReference type="EMBL" id="CAXLJM020000133">
    <property type="protein sequence ID" value="CAL8140125.1"/>
    <property type="molecule type" value="Genomic_DNA"/>
</dbReference>
<sequence length="289" mass="31373">MKLYFFLAVIFLTFSQTLGFTVDSIPPEGLKQAQYLSRTLPTDSISENCGGILSNATGGIVYNVLGPIQRNERCVWVLRGGRANSFSIDVLYKRNESDTQLSATCFYHRAVTTNVKINSTGLVTSITACNVVVITFSTGNNVSASATGLVLQYTATQGGSLSAASTDQIITPNDAPHLRYPLMSNYSNVELSTFTYFSANQNSTGASAREISVTYIRNGLEAGCFDYLSVYYFNYTTLWQKDETICEDVETTVLTSQGPILITFESDGSQFGTGFHLIHSVIGGSECGL</sequence>
<feature type="chain" id="PRO_5046454160" description="Cubilin" evidence="1">
    <location>
        <begin position="20"/>
        <end position="289"/>
    </location>
</feature>
<keyword evidence="3" id="KW-1185">Reference proteome</keyword>
<evidence type="ECO:0000256" key="1">
    <source>
        <dbReference type="SAM" id="SignalP"/>
    </source>
</evidence>
<name>A0ABP1S0E1_9HEXA</name>
<comment type="caution">
    <text evidence="2">The sequence shown here is derived from an EMBL/GenBank/DDBJ whole genome shotgun (WGS) entry which is preliminary data.</text>
</comment>